<dbReference type="CDD" id="cd00761">
    <property type="entry name" value="Glyco_tranf_GTA_type"/>
    <property type="match status" value="1"/>
</dbReference>
<dbReference type="Proteomes" id="UP001626549">
    <property type="component" value="Chromosome"/>
</dbReference>
<gene>
    <name evidence="2" type="ORF">R0137_06865</name>
</gene>
<keyword evidence="3" id="KW-1185">Reference proteome</keyword>
<accession>A0ABZ0IIF6</accession>
<dbReference type="SUPFAM" id="SSF53448">
    <property type="entry name" value="Nucleotide-diphospho-sugar transferases"/>
    <property type="match status" value="1"/>
</dbReference>
<dbReference type="InterPro" id="IPR050834">
    <property type="entry name" value="Glycosyltransf_2"/>
</dbReference>
<dbReference type="GO" id="GO:0016757">
    <property type="term" value="F:glycosyltransferase activity"/>
    <property type="evidence" value="ECO:0007669"/>
    <property type="project" value="UniProtKB-KW"/>
</dbReference>
<proteinExistence type="predicted"/>
<organism evidence="2 3">
    <name type="scientific">Congregibacter brevis</name>
    <dbReference type="NCBI Taxonomy" id="3081201"/>
    <lineage>
        <taxon>Bacteria</taxon>
        <taxon>Pseudomonadati</taxon>
        <taxon>Pseudomonadota</taxon>
        <taxon>Gammaproteobacteria</taxon>
        <taxon>Cellvibrionales</taxon>
        <taxon>Halieaceae</taxon>
        <taxon>Congregibacter</taxon>
    </lineage>
</organism>
<protein>
    <submittedName>
        <fullName evidence="2">Glycosyltransferase family 2 protein</fullName>
        <ecNumber evidence="2">2.4.-.-</ecNumber>
    </submittedName>
</protein>
<dbReference type="Gene3D" id="3.90.550.10">
    <property type="entry name" value="Spore Coat Polysaccharide Biosynthesis Protein SpsA, Chain A"/>
    <property type="match status" value="1"/>
</dbReference>
<dbReference type="InterPro" id="IPR001173">
    <property type="entry name" value="Glyco_trans_2-like"/>
</dbReference>
<reference evidence="2 3" key="1">
    <citation type="submission" date="2023-10" db="EMBL/GenBank/DDBJ databases">
        <title>Two novel species belonging to the OM43/NOR5 clade.</title>
        <authorList>
            <person name="Park M."/>
        </authorList>
    </citation>
    <scope>NUCLEOTIDE SEQUENCE [LARGE SCALE GENOMIC DNA]</scope>
    <source>
        <strain evidence="2 3">IMCC45268</strain>
    </source>
</reference>
<evidence type="ECO:0000313" key="2">
    <source>
        <dbReference type="EMBL" id="WOJ98284.1"/>
    </source>
</evidence>
<evidence type="ECO:0000313" key="3">
    <source>
        <dbReference type="Proteomes" id="UP001626549"/>
    </source>
</evidence>
<keyword evidence="2" id="KW-0328">Glycosyltransferase</keyword>
<dbReference type="InterPro" id="IPR029044">
    <property type="entry name" value="Nucleotide-diphossugar_trans"/>
</dbReference>
<dbReference type="EC" id="2.4.-.-" evidence="2"/>
<dbReference type="PANTHER" id="PTHR43685">
    <property type="entry name" value="GLYCOSYLTRANSFERASE"/>
    <property type="match status" value="1"/>
</dbReference>
<dbReference type="RefSeq" id="WP_407329590.1">
    <property type="nucleotide sequence ID" value="NZ_CP136865.1"/>
</dbReference>
<name>A0ABZ0IIF6_9GAMM</name>
<keyword evidence="2" id="KW-0808">Transferase</keyword>
<sequence length="314" mass="35324">MAVDVPFFSIIVPTFNVEPFIEETLRSLFDLKGCTYEVLVIDDNSTDGTLAIVNALTANHPQFHVLQSNQNLGVAAARNLGIKECRGQWISFLDGDDIALSNFLSSRLEVIEKKDAVDFIASDFYLWWDSAQKLELASDNIPTWNTAISLFTGDLFFVDSPSRLFIDHTCIVQTGAATIRKDLLAKVGLFSTDLKTNEDTHLWHRAARRSELFAFVKSPNHLYRQRPHSLSNTDRGKHGDSPKMFLMLANDPLFEADKAHFKSRALSHSLQNTYYYRESGQRLRAIRSAFTALTISPIEAVVLKNLLASLLGLR</sequence>
<feature type="domain" description="Glycosyltransferase 2-like" evidence="1">
    <location>
        <begin position="9"/>
        <end position="119"/>
    </location>
</feature>
<dbReference type="PANTHER" id="PTHR43685:SF2">
    <property type="entry name" value="GLYCOSYLTRANSFERASE 2-LIKE DOMAIN-CONTAINING PROTEIN"/>
    <property type="match status" value="1"/>
</dbReference>
<dbReference type="Pfam" id="PF00535">
    <property type="entry name" value="Glycos_transf_2"/>
    <property type="match status" value="1"/>
</dbReference>
<dbReference type="EMBL" id="CP136865">
    <property type="protein sequence ID" value="WOJ98284.1"/>
    <property type="molecule type" value="Genomic_DNA"/>
</dbReference>
<evidence type="ECO:0000259" key="1">
    <source>
        <dbReference type="Pfam" id="PF00535"/>
    </source>
</evidence>